<proteinExistence type="predicted"/>
<dbReference type="PANTHER" id="PTHR33545:SF5">
    <property type="entry name" value="UPF0750 MEMBRANE PROTEIN YITT"/>
    <property type="match status" value="1"/>
</dbReference>
<feature type="transmembrane region" description="Helical" evidence="6">
    <location>
        <begin position="112"/>
        <end position="132"/>
    </location>
</feature>
<sequence length="289" mass="31305">MRGKNRKIIETLAGVIIGNLVLAVTVVAFLVPHGVIMGGATGIGLIIQHYTGLPLSVIILGVNILLFILGAAVLGKKFALSTLLSTFLYPLSLSLVQMIPGITGLTDNMMLATLYGGLLLGLGVGMIVRVGASTGGTDILALVLNKKTHLSVAVLLYVVDFTVLGVQIFFSNGEQILYGILNLLITSLVVNRVMLFGKSQIQLFVISEKYDAIRQKVLTEMDAGVTMVRIETGYGQEEQKGVLCVVPNRKLYSINEMIQKIDPKAFITITQINEVRGRGFSMERYYEGK</sequence>
<dbReference type="PANTHER" id="PTHR33545">
    <property type="entry name" value="UPF0750 MEMBRANE PROTEIN YITT-RELATED"/>
    <property type="match status" value="1"/>
</dbReference>
<dbReference type="PIRSF" id="PIRSF006483">
    <property type="entry name" value="Membrane_protein_YitT"/>
    <property type="match status" value="1"/>
</dbReference>
<protein>
    <submittedName>
        <fullName evidence="8">YitT family protein</fullName>
    </submittedName>
</protein>
<dbReference type="RefSeq" id="WP_154477999.1">
    <property type="nucleotide sequence ID" value="NZ_JAQYBV010000088.1"/>
</dbReference>
<dbReference type="Gene3D" id="3.30.70.120">
    <property type="match status" value="1"/>
</dbReference>
<evidence type="ECO:0000256" key="5">
    <source>
        <dbReference type="ARBA" id="ARBA00023136"/>
    </source>
</evidence>
<evidence type="ECO:0000256" key="4">
    <source>
        <dbReference type="ARBA" id="ARBA00022989"/>
    </source>
</evidence>
<feature type="transmembrane region" description="Helical" evidence="6">
    <location>
        <begin position="87"/>
        <end position="106"/>
    </location>
</feature>
<comment type="caution">
    <text evidence="8">The sequence shown here is derived from an EMBL/GenBank/DDBJ whole genome shotgun (WGS) entry which is preliminary data.</text>
</comment>
<keyword evidence="2" id="KW-1003">Cell membrane</keyword>
<evidence type="ECO:0000313" key="9">
    <source>
        <dbReference type="Proteomes" id="UP000434409"/>
    </source>
</evidence>
<evidence type="ECO:0000256" key="6">
    <source>
        <dbReference type="SAM" id="Phobius"/>
    </source>
</evidence>
<keyword evidence="4 6" id="KW-1133">Transmembrane helix</keyword>
<evidence type="ECO:0000256" key="2">
    <source>
        <dbReference type="ARBA" id="ARBA00022475"/>
    </source>
</evidence>
<gene>
    <name evidence="8" type="ORF">FYJ34_08940</name>
</gene>
<dbReference type="InterPro" id="IPR015867">
    <property type="entry name" value="N-reg_PII/ATP_PRibTrfase_C"/>
</dbReference>
<evidence type="ECO:0000313" key="8">
    <source>
        <dbReference type="EMBL" id="MSR94375.1"/>
    </source>
</evidence>
<keyword evidence="3 6" id="KW-0812">Transmembrane</keyword>
<feature type="transmembrane region" description="Helical" evidence="6">
    <location>
        <begin position="152"/>
        <end position="170"/>
    </location>
</feature>
<accession>A0A6N7V1B4</accession>
<dbReference type="GO" id="GO:0005886">
    <property type="term" value="C:plasma membrane"/>
    <property type="evidence" value="ECO:0007669"/>
    <property type="project" value="UniProtKB-SubCell"/>
</dbReference>
<feature type="transmembrane region" description="Helical" evidence="6">
    <location>
        <begin position="176"/>
        <end position="195"/>
    </location>
</feature>
<dbReference type="InterPro" id="IPR051461">
    <property type="entry name" value="UPF0750_membrane"/>
</dbReference>
<keyword evidence="5 6" id="KW-0472">Membrane</keyword>
<feature type="transmembrane region" description="Helical" evidence="6">
    <location>
        <begin position="12"/>
        <end position="35"/>
    </location>
</feature>
<comment type="subcellular location">
    <subcellularLocation>
        <location evidence="1">Cell membrane</location>
        <topology evidence="1">Multi-pass membrane protein</topology>
    </subcellularLocation>
</comment>
<keyword evidence="9" id="KW-1185">Reference proteome</keyword>
<dbReference type="Pfam" id="PF10035">
    <property type="entry name" value="DUF2179"/>
    <property type="match status" value="1"/>
</dbReference>
<name>A0A6N7V1B4_9FIRM</name>
<dbReference type="AlphaFoldDB" id="A0A6N7V1B4"/>
<evidence type="ECO:0000259" key="7">
    <source>
        <dbReference type="Pfam" id="PF10035"/>
    </source>
</evidence>
<dbReference type="InterPro" id="IPR003740">
    <property type="entry name" value="YitT"/>
</dbReference>
<evidence type="ECO:0000256" key="3">
    <source>
        <dbReference type="ARBA" id="ARBA00022692"/>
    </source>
</evidence>
<organism evidence="8 9">
    <name type="scientific">Suipraeoptans intestinalis</name>
    <dbReference type="NCBI Taxonomy" id="2606628"/>
    <lineage>
        <taxon>Bacteria</taxon>
        <taxon>Bacillati</taxon>
        <taxon>Bacillota</taxon>
        <taxon>Clostridia</taxon>
        <taxon>Lachnospirales</taxon>
        <taxon>Lachnospiraceae</taxon>
        <taxon>Suipraeoptans</taxon>
    </lineage>
</organism>
<feature type="domain" description="DUF2179" evidence="7">
    <location>
        <begin position="224"/>
        <end position="277"/>
    </location>
</feature>
<reference evidence="8 9" key="1">
    <citation type="submission" date="2019-08" db="EMBL/GenBank/DDBJ databases">
        <title>In-depth cultivation of the pig gut microbiome towards novel bacterial diversity and tailored functional studies.</title>
        <authorList>
            <person name="Wylensek D."/>
            <person name="Hitch T.C.A."/>
            <person name="Clavel T."/>
        </authorList>
    </citation>
    <scope>NUCLEOTIDE SEQUENCE [LARGE SCALE GENOMIC DNA]</scope>
    <source>
        <strain evidence="8 9">68-1-5</strain>
    </source>
</reference>
<dbReference type="Pfam" id="PF02588">
    <property type="entry name" value="YitT_membrane"/>
    <property type="match status" value="1"/>
</dbReference>
<dbReference type="CDD" id="cd16380">
    <property type="entry name" value="YitT_C"/>
    <property type="match status" value="1"/>
</dbReference>
<dbReference type="EMBL" id="VULY01000018">
    <property type="protein sequence ID" value="MSR94375.1"/>
    <property type="molecule type" value="Genomic_DNA"/>
</dbReference>
<dbReference type="InterPro" id="IPR019264">
    <property type="entry name" value="DUF2179"/>
</dbReference>
<evidence type="ECO:0000256" key="1">
    <source>
        <dbReference type="ARBA" id="ARBA00004651"/>
    </source>
</evidence>
<dbReference type="Proteomes" id="UP000434409">
    <property type="component" value="Unassembled WGS sequence"/>
</dbReference>
<feature type="transmembrane region" description="Helical" evidence="6">
    <location>
        <begin position="55"/>
        <end position="75"/>
    </location>
</feature>